<dbReference type="InterPro" id="IPR036968">
    <property type="entry name" value="Enolpyruvate_Tfrase_sf"/>
</dbReference>
<dbReference type="CDD" id="cd01555">
    <property type="entry name" value="UdpNAET"/>
    <property type="match status" value="1"/>
</dbReference>
<feature type="binding site" evidence="12">
    <location>
        <begin position="38"/>
        <end position="39"/>
    </location>
    <ligand>
        <name>phosphoenolpyruvate</name>
        <dbReference type="ChEBI" id="CHEBI:58702"/>
    </ligand>
</feature>
<dbReference type="Proteomes" id="UP001299220">
    <property type="component" value="Unassembled WGS sequence"/>
</dbReference>
<dbReference type="InterPro" id="IPR005750">
    <property type="entry name" value="UDP_GlcNAc_COvinyl_MurA"/>
</dbReference>
<keyword evidence="12" id="KW-0670">Pyruvate</keyword>
<evidence type="ECO:0000256" key="1">
    <source>
        <dbReference type="ARBA" id="ARBA00004496"/>
    </source>
</evidence>
<feature type="domain" description="Enolpyruvate transferase" evidence="13">
    <location>
        <begin position="23"/>
        <end position="423"/>
    </location>
</feature>
<keyword evidence="15" id="KW-1185">Reference proteome</keyword>
<feature type="binding site" evidence="12">
    <location>
        <position position="108"/>
    </location>
    <ligand>
        <name>UDP-N-acetyl-alpha-D-glucosamine</name>
        <dbReference type="ChEBI" id="CHEBI:57705"/>
    </ligand>
</feature>
<dbReference type="Gene3D" id="3.65.10.10">
    <property type="entry name" value="Enolpyruvate transferase domain"/>
    <property type="match status" value="2"/>
</dbReference>
<feature type="modified residue" description="2-(S-cysteinyl)pyruvic acid O-phosphothioketal" evidence="12">
    <location>
        <position position="132"/>
    </location>
</feature>
<dbReference type="NCBIfam" id="NF006873">
    <property type="entry name" value="PRK09369.1"/>
    <property type="match status" value="1"/>
</dbReference>
<dbReference type="InterPro" id="IPR050068">
    <property type="entry name" value="MurA_subfamily"/>
</dbReference>
<name>A0ABS9CRZ7_9FIRM</name>
<comment type="pathway">
    <text evidence="2 12">Cell wall biogenesis; peptidoglycan biosynthesis.</text>
</comment>
<evidence type="ECO:0000256" key="8">
    <source>
        <dbReference type="ARBA" id="ARBA00023306"/>
    </source>
</evidence>
<comment type="catalytic activity">
    <reaction evidence="11 12">
        <text>phosphoenolpyruvate + UDP-N-acetyl-alpha-D-glucosamine = UDP-N-acetyl-3-O-(1-carboxyvinyl)-alpha-D-glucosamine + phosphate</text>
        <dbReference type="Rhea" id="RHEA:18681"/>
        <dbReference type="ChEBI" id="CHEBI:43474"/>
        <dbReference type="ChEBI" id="CHEBI:57705"/>
        <dbReference type="ChEBI" id="CHEBI:58702"/>
        <dbReference type="ChEBI" id="CHEBI:68483"/>
        <dbReference type="EC" id="2.5.1.7"/>
    </reaction>
</comment>
<evidence type="ECO:0000256" key="3">
    <source>
        <dbReference type="ARBA" id="ARBA00022490"/>
    </source>
</evidence>
<comment type="subcellular location">
    <subcellularLocation>
        <location evidence="1 12">Cytoplasm</location>
    </subcellularLocation>
</comment>
<feature type="active site" description="Proton donor" evidence="12">
    <location>
        <position position="132"/>
    </location>
</feature>
<keyword evidence="5 12" id="KW-0808">Transferase</keyword>
<keyword evidence="4 12" id="KW-0132">Cell division</keyword>
<feature type="binding site" evidence="12">
    <location>
        <begin position="137"/>
        <end position="141"/>
    </location>
    <ligand>
        <name>UDP-N-acetyl-alpha-D-glucosamine</name>
        <dbReference type="ChEBI" id="CHEBI:57705"/>
    </ligand>
</feature>
<evidence type="ECO:0000256" key="7">
    <source>
        <dbReference type="ARBA" id="ARBA00022984"/>
    </source>
</evidence>
<comment type="caution">
    <text evidence="14">The sequence shown here is derived from an EMBL/GenBank/DDBJ whole genome shotgun (WGS) entry which is preliminary data.</text>
</comment>
<dbReference type="EC" id="2.5.1.7" evidence="12"/>
<reference evidence="14 15" key="1">
    <citation type="submission" date="2020-12" db="EMBL/GenBank/DDBJ databases">
        <title>Whole genome sequences of gut porcine anaerobes.</title>
        <authorList>
            <person name="Kubasova T."/>
            <person name="Jahodarova E."/>
            <person name="Rychlik I."/>
        </authorList>
    </citation>
    <scope>NUCLEOTIDE SEQUENCE [LARGE SCALE GENOMIC DNA]</scope>
    <source>
        <strain evidence="14 15">An867</strain>
    </source>
</reference>
<evidence type="ECO:0000256" key="12">
    <source>
        <dbReference type="HAMAP-Rule" id="MF_00111"/>
    </source>
</evidence>
<keyword evidence="9 12" id="KW-0961">Cell wall biogenesis/degradation</keyword>
<keyword evidence="8 12" id="KW-0131">Cell cycle</keyword>
<dbReference type="PANTHER" id="PTHR43783:SF1">
    <property type="entry name" value="UDP-N-ACETYLGLUCOSAMINE 1-CARBOXYVINYLTRANSFERASE"/>
    <property type="match status" value="1"/>
</dbReference>
<dbReference type="Pfam" id="PF00275">
    <property type="entry name" value="EPSP_synthase"/>
    <property type="match status" value="1"/>
</dbReference>
<organism evidence="14 15">
    <name type="scientific">Anaeromassilibacillus senegalensis</name>
    <dbReference type="NCBI Taxonomy" id="1673717"/>
    <lineage>
        <taxon>Bacteria</taxon>
        <taxon>Bacillati</taxon>
        <taxon>Bacillota</taxon>
        <taxon>Clostridia</taxon>
        <taxon>Eubacteriales</taxon>
        <taxon>Acutalibacteraceae</taxon>
        <taxon>Anaeromassilibacillus</taxon>
    </lineage>
</organism>
<keyword evidence="6 12" id="KW-0133">Cell shape</keyword>
<dbReference type="NCBIfam" id="TIGR01072">
    <property type="entry name" value="murA"/>
    <property type="match status" value="1"/>
</dbReference>
<evidence type="ECO:0000256" key="4">
    <source>
        <dbReference type="ARBA" id="ARBA00022618"/>
    </source>
</evidence>
<dbReference type="EMBL" id="JAFBIT010000003">
    <property type="protein sequence ID" value="MCF2653116.1"/>
    <property type="molecule type" value="Genomic_DNA"/>
</dbReference>
<evidence type="ECO:0000313" key="14">
    <source>
        <dbReference type="EMBL" id="MCF2653116.1"/>
    </source>
</evidence>
<evidence type="ECO:0000256" key="9">
    <source>
        <dbReference type="ARBA" id="ARBA00023316"/>
    </source>
</evidence>
<feature type="binding site" evidence="12">
    <location>
        <position position="344"/>
    </location>
    <ligand>
        <name>UDP-N-acetyl-alpha-D-glucosamine</name>
        <dbReference type="ChEBI" id="CHEBI:57705"/>
    </ligand>
</feature>
<gene>
    <name evidence="12 14" type="primary">murA</name>
    <name evidence="14" type="ORF">JQM67_10940</name>
</gene>
<evidence type="ECO:0000256" key="5">
    <source>
        <dbReference type="ARBA" id="ARBA00022679"/>
    </source>
</evidence>
<feature type="binding site" evidence="12">
    <location>
        <position position="322"/>
    </location>
    <ligand>
        <name>UDP-N-acetyl-alpha-D-glucosamine</name>
        <dbReference type="ChEBI" id="CHEBI:57705"/>
    </ligand>
</feature>
<evidence type="ECO:0000256" key="2">
    <source>
        <dbReference type="ARBA" id="ARBA00004752"/>
    </source>
</evidence>
<dbReference type="InterPro" id="IPR001986">
    <property type="entry name" value="Enolpyruvate_Tfrase_dom"/>
</dbReference>
<evidence type="ECO:0000259" key="13">
    <source>
        <dbReference type="Pfam" id="PF00275"/>
    </source>
</evidence>
<dbReference type="InterPro" id="IPR013792">
    <property type="entry name" value="RNA3'P_cycl/enolpyr_Trfase_a/b"/>
</dbReference>
<sequence length="433" mass="46029">METFGEFSGAGCFCSRPESILTRGGNPLRGEICVQGAKNSTLPLLAAAVACRGETVLHNCPELTDVHVSVRILRRLGCRCTRRGKTLVVDPDGMTRCDIPHELMREMRSSIVFLGAILARTGEASLSFPGGCEIGPRPIDLHLSALRKLGVEIREEHGCLLCTAPHGITGGFVSLAFPSVGATENLLLAAATGNGTTVVANAAREPEIVDLARYLNQCGARIYGAGESCVIIEGVRALHGCEYTVMPDRIVAATYMAAAAVTGGTVLLKKVNGSHLLPVLSAFEETGCVILQSGDELLIRAPERLQPVRHVRTMPYPGFPTDAQAPVMVMAALGDGTSIFVENIFESRYKHAGELNRLGAKIKVEGKVAVIEGVPELSGAPVSAQDLRGGAALVAAGLAAQGETQIMNPQYIDRGYERFEENLRSLGAEVYRI</sequence>
<proteinExistence type="inferred from homology"/>
<dbReference type="GO" id="GO:0008760">
    <property type="term" value="F:UDP-N-acetylglucosamine 1-carboxyvinyltransferase activity"/>
    <property type="evidence" value="ECO:0007669"/>
    <property type="project" value="UniProtKB-EC"/>
</dbReference>
<comment type="similarity">
    <text evidence="10 12">Belongs to the EPSP synthase family. MurA subfamily.</text>
</comment>
<accession>A0ABS9CRZ7</accession>
<comment type="caution">
    <text evidence="12">Lacks conserved residue(s) required for the propagation of feature annotation.</text>
</comment>
<evidence type="ECO:0000256" key="6">
    <source>
        <dbReference type="ARBA" id="ARBA00022960"/>
    </source>
</evidence>
<dbReference type="HAMAP" id="MF_00111">
    <property type="entry name" value="MurA"/>
    <property type="match status" value="1"/>
</dbReference>
<protein>
    <recommendedName>
        <fullName evidence="12">UDP-N-acetylglucosamine 1-carboxyvinyltransferase</fullName>
        <ecNumber evidence="12">2.5.1.7</ecNumber>
    </recommendedName>
    <alternativeName>
        <fullName evidence="12">Enoylpyruvate transferase</fullName>
    </alternativeName>
    <alternativeName>
        <fullName evidence="12">UDP-N-acetylglucosamine enolpyruvyl transferase</fullName>
        <shortName evidence="12">EPT</shortName>
    </alternativeName>
</protein>
<evidence type="ECO:0000313" key="15">
    <source>
        <dbReference type="Proteomes" id="UP001299220"/>
    </source>
</evidence>
<dbReference type="SUPFAM" id="SSF55205">
    <property type="entry name" value="EPT/RTPC-like"/>
    <property type="match status" value="1"/>
</dbReference>
<keyword evidence="3 12" id="KW-0963">Cytoplasm</keyword>
<comment type="function">
    <text evidence="12">Cell wall formation. Adds enolpyruvyl to UDP-N-acetylglucosamine.</text>
</comment>
<dbReference type="PANTHER" id="PTHR43783">
    <property type="entry name" value="UDP-N-ACETYLGLUCOSAMINE 1-CARBOXYVINYLTRANSFERASE"/>
    <property type="match status" value="1"/>
</dbReference>
<evidence type="ECO:0000256" key="10">
    <source>
        <dbReference type="ARBA" id="ARBA00038367"/>
    </source>
</evidence>
<evidence type="ECO:0000256" key="11">
    <source>
        <dbReference type="ARBA" id="ARBA00047527"/>
    </source>
</evidence>
<keyword evidence="7 12" id="KW-0573">Peptidoglycan synthesis</keyword>